<dbReference type="Proteomes" id="UP000631114">
    <property type="component" value="Unassembled WGS sequence"/>
</dbReference>
<dbReference type="InterPro" id="IPR040256">
    <property type="entry name" value="At4g02000-like"/>
</dbReference>
<evidence type="ECO:0000256" key="1">
    <source>
        <dbReference type="SAM" id="MobiDB-lite"/>
    </source>
</evidence>
<name>A0A835M598_9MAGN</name>
<evidence type="ECO:0000313" key="3">
    <source>
        <dbReference type="Proteomes" id="UP000631114"/>
    </source>
</evidence>
<feature type="region of interest" description="Disordered" evidence="1">
    <location>
        <begin position="156"/>
        <end position="191"/>
    </location>
</feature>
<dbReference type="AlphaFoldDB" id="A0A835M598"/>
<evidence type="ECO:0000313" key="2">
    <source>
        <dbReference type="EMBL" id="KAF9619705.1"/>
    </source>
</evidence>
<dbReference type="PANTHER" id="PTHR31286">
    <property type="entry name" value="GLYCINE-RICH CELL WALL STRUCTURAL PROTEIN 1.8-LIKE"/>
    <property type="match status" value="1"/>
</dbReference>
<accession>A0A835M598</accession>
<organism evidence="2 3">
    <name type="scientific">Coptis chinensis</name>
    <dbReference type="NCBI Taxonomy" id="261450"/>
    <lineage>
        <taxon>Eukaryota</taxon>
        <taxon>Viridiplantae</taxon>
        <taxon>Streptophyta</taxon>
        <taxon>Embryophyta</taxon>
        <taxon>Tracheophyta</taxon>
        <taxon>Spermatophyta</taxon>
        <taxon>Magnoliopsida</taxon>
        <taxon>Ranunculales</taxon>
        <taxon>Ranunculaceae</taxon>
        <taxon>Coptidoideae</taxon>
        <taxon>Coptis</taxon>
    </lineage>
</organism>
<reference evidence="2 3" key="1">
    <citation type="submission" date="2020-10" db="EMBL/GenBank/DDBJ databases">
        <title>The Coptis chinensis genome and diversification of protoberbering-type alkaloids.</title>
        <authorList>
            <person name="Wang B."/>
            <person name="Shu S."/>
            <person name="Song C."/>
            <person name="Liu Y."/>
        </authorList>
    </citation>
    <scope>NUCLEOTIDE SEQUENCE [LARGE SCALE GENOMIC DNA]</scope>
    <source>
        <strain evidence="2">HL-2020</strain>
        <tissue evidence="2">Leaf</tissue>
    </source>
</reference>
<protein>
    <recommendedName>
        <fullName evidence="4">DUF4283 domain-containing protein</fullName>
    </recommendedName>
</protein>
<evidence type="ECO:0008006" key="4">
    <source>
        <dbReference type="Google" id="ProtNLM"/>
    </source>
</evidence>
<comment type="caution">
    <text evidence="2">The sequence shown here is derived from an EMBL/GenBank/DDBJ whole genome shotgun (WGS) entry which is preliminary data.</text>
</comment>
<keyword evidence="3" id="KW-1185">Reference proteome</keyword>
<proteinExistence type="predicted"/>
<sequence>MLEKTWKTKANYEIATYKDVFYFKFKEDEDQQKVLDIGHLFIVGRDIPKQLWTKRGISFIASRIGKPHCWVKAAQSQKRLDFAKVCIEVPIGANYPDCLRFKLRHGITASVVVEYMWAPNEFDGEPEVFTDQEIDENLNMEENQLAILPALVQNIEKRETRSQKKHKQVPTRQENTSPDKGKKHQQQNTKT</sequence>
<dbReference type="EMBL" id="JADFTS010000002">
    <property type="protein sequence ID" value="KAF9619705.1"/>
    <property type="molecule type" value="Genomic_DNA"/>
</dbReference>
<dbReference type="PANTHER" id="PTHR31286:SF180">
    <property type="entry name" value="OS10G0362600 PROTEIN"/>
    <property type="match status" value="1"/>
</dbReference>
<gene>
    <name evidence="2" type="ORF">IFM89_008382</name>
</gene>